<keyword evidence="1" id="KW-0732">Signal</keyword>
<dbReference type="InterPro" id="IPR011050">
    <property type="entry name" value="Pectin_lyase_fold/virulence"/>
</dbReference>
<dbReference type="Gene3D" id="2.160.20.10">
    <property type="entry name" value="Single-stranded right-handed beta-helix, Pectin lyase-like"/>
    <property type="match status" value="1"/>
</dbReference>
<dbReference type="SUPFAM" id="SSF51126">
    <property type="entry name" value="Pectin lyase-like"/>
    <property type="match status" value="1"/>
</dbReference>
<protein>
    <recommendedName>
        <fullName evidence="4">Pectate lyase</fullName>
    </recommendedName>
</protein>
<organism evidence="2 3">
    <name type="scientific">Fraxinus pennsylvanica</name>
    <dbReference type="NCBI Taxonomy" id="56036"/>
    <lineage>
        <taxon>Eukaryota</taxon>
        <taxon>Viridiplantae</taxon>
        <taxon>Streptophyta</taxon>
        <taxon>Embryophyta</taxon>
        <taxon>Tracheophyta</taxon>
        <taxon>Spermatophyta</taxon>
        <taxon>Magnoliopsida</taxon>
        <taxon>eudicotyledons</taxon>
        <taxon>Gunneridae</taxon>
        <taxon>Pentapetalae</taxon>
        <taxon>asterids</taxon>
        <taxon>lamiids</taxon>
        <taxon>Lamiales</taxon>
        <taxon>Oleaceae</taxon>
        <taxon>Oleeae</taxon>
        <taxon>Fraxinus</taxon>
    </lineage>
</organism>
<evidence type="ECO:0000313" key="2">
    <source>
        <dbReference type="EMBL" id="CAI9783725.1"/>
    </source>
</evidence>
<dbReference type="PANTHER" id="PTHR31683:SF120">
    <property type="entry name" value="PECTATE LYASE 20-RELATED"/>
    <property type="match status" value="1"/>
</dbReference>
<evidence type="ECO:0000256" key="1">
    <source>
        <dbReference type="ARBA" id="ARBA00022729"/>
    </source>
</evidence>
<dbReference type="Proteomes" id="UP000834106">
    <property type="component" value="Chromosome 20"/>
</dbReference>
<dbReference type="InterPro" id="IPR012334">
    <property type="entry name" value="Pectin_lyas_fold"/>
</dbReference>
<name>A0AAD2A8X8_9LAMI</name>
<keyword evidence="3" id="KW-1185">Reference proteome</keyword>
<evidence type="ECO:0000313" key="3">
    <source>
        <dbReference type="Proteomes" id="UP000834106"/>
    </source>
</evidence>
<dbReference type="AlphaFoldDB" id="A0AAD2A8X8"/>
<dbReference type="GO" id="GO:0030570">
    <property type="term" value="F:pectate lyase activity"/>
    <property type="evidence" value="ECO:0007669"/>
    <property type="project" value="InterPro"/>
</dbReference>
<evidence type="ECO:0008006" key="4">
    <source>
        <dbReference type="Google" id="ProtNLM"/>
    </source>
</evidence>
<accession>A0AAD2A8X8</accession>
<gene>
    <name evidence="2" type="ORF">FPE_LOCUS30870</name>
</gene>
<sequence length="128" mass="14611">MCRNSYFHIVNNDYTHWEVYTIAGSSNPTINSQGNRYLAPVNHFAKEVTRRVVIGSKIWRHWNWRSEGDLMLNGAYYTPIGRGAVANYARDMLLRSLVRLAKVLSRGTLLLRSSVRGKGKLLLRSSVT</sequence>
<proteinExistence type="predicted"/>
<reference evidence="2" key="1">
    <citation type="submission" date="2023-05" db="EMBL/GenBank/DDBJ databases">
        <authorList>
            <person name="Huff M."/>
        </authorList>
    </citation>
    <scope>NUCLEOTIDE SEQUENCE</scope>
</reference>
<dbReference type="InterPro" id="IPR018082">
    <property type="entry name" value="AmbAllergen"/>
</dbReference>
<dbReference type="InterPro" id="IPR045032">
    <property type="entry name" value="PEL"/>
</dbReference>
<dbReference type="PRINTS" id="PR00807">
    <property type="entry name" value="AMBALLERGEN"/>
</dbReference>
<dbReference type="PANTHER" id="PTHR31683">
    <property type="entry name" value="PECTATE LYASE 18-RELATED"/>
    <property type="match status" value="1"/>
</dbReference>
<dbReference type="EMBL" id="OU503055">
    <property type="protein sequence ID" value="CAI9783725.1"/>
    <property type="molecule type" value="Genomic_DNA"/>
</dbReference>